<reference evidence="2 3" key="1">
    <citation type="submission" date="2018-11" db="EMBL/GenBank/DDBJ databases">
        <authorList>
            <consortium name="Pathogen Informatics"/>
        </authorList>
    </citation>
    <scope>NUCLEOTIDE SEQUENCE [LARGE SCALE GENOMIC DNA]</scope>
    <source>
        <strain evidence="2 3">Zambia</strain>
    </source>
</reference>
<organism evidence="2 3">
    <name type="scientific">Schistosoma margrebowiei</name>
    <dbReference type="NCBI Taxonomy" id="48269"/>
    <lineage>
        <taxon>Eukaryota</taxon>
        <taxon>Metazoa</taxon>
        <taxon>Spiralia</taxon>
        <taxon>Lophotrochozoa</taxon>
        <taxon>Platyhelminthes</taxon>
        <taxon>Trematoda</taxon>
        <taxon>Digenea</taxon>
        <taxon>Strigeidida</taxon>
        <taxon>Schistosomatoidea</taxon>
        <taxon>Schistosomatidae</taxon>
        <taxon>Schistosoma</taxon>
    </lineage>
</organism>
<proteinExistence type="predicted"/>
<feature type="region of interest" description="Disordered" evidence="1">
    <location>
        <begin position="204"/>
        <end position="232"/>
    </location>
</feature>
<sequence>MCKTGRTSKMATEMRRYNLMVLRIGETHSTQTEQKRLGTGDMLLYSGHEEENASHTGNCSDAVQRCTKRIYCVGLNGLRIIKAYFKGRRKVITMNSIQCFATTKDSNDDGKDQFYGKLQTLEDVRTRREAEIDSDHCLVVTKMKLKLKKHWTSMETALQKFIKVFVRHADIRYQLKIAINNRLQALQDLLKGEETTMKERGIRSTNFNMSGGSWPQQASSQRIDLYRKPRQN</sequence>
<dbReference type="EMBL" id="UZAI01018272">
    <property type="protein sequence ID" value="VDP35311.1"/>
    <property type="molecule type" value="Genomic_DNA"/>
</dbReference>
<gene>
    <name evidence="2" type="ORF">SMRZ_LOCUS20350</name>
</gene>
<accession>A0A183MWC5</accession>
<name>A0A183MWC5_9TREM</name>
<evidence type="ECO:0000313" key="2">
    <source>
        <dbReference type="EMBL" id="VDP35311.1"/>
    </source>
</evidence>
<keyword evidence="3" id="KW-1185">Reference proteome</keyword>
<feature type="compositionally biased region" description="Polar residues" evidence="1">
    <location>
        <begin position="204"/>
        <end position="222"/>
    </location>
</feature>
<evidence type="ECO:0000256" key="1">
    <source>
        <dbReference type="SAM" id="MobiDB-lite"/>
    </source>
</evidence>
<protein>
    <submittedName>
        <fullName evidence="2">Uncharacterized protein</fullName>
    </submittedName>
</protein>
<evidence type="ECO:0000313" key="3">
    <source>
        <dbReference type="Proteomes" id="UP000277204"/>
    </source>
</evidence>
<dbReference type="AlphaFoldDB" id="A0A183MWC5"/>
<dbReference type="Proteomes" id="UP000277204">
    <property type="component" value="Unassembled WGS sequence"/>
</dbReference>